<comment type="similarity">
    <text evidence="1">Belongs to the MscS (TC 1.A.23) family.</text>
</comment>
<dbReference type="GO" id="GO:0008381">
    <property type="term" value="F:mechanosensitive monoatomic ion channel activity"/>
    <property type="evidence" value="ECO:0007669"/>
    <property type="project" value="InterPro"/>
</dbReference>
<dbReference type="NCBIfam" id="NF033912">
    <property type="entry name" value="msc"/>
    <property type="match status" value="1"/>
</dbReference>
<feature type="transmembrane region" description="Helical" evidence="1">
    <location>
        <begin position="456"/>
        <end position="475"/>
    </location>
</feature>
<comment type="subunit">
    <text evidence="1">Homoheptamer.</text>
</comment>
<feature type="transmembrane region" description="Helical" evidence="1">
    <location>
        <begin position="82"/>
        <end position="99"/>
    </location>
</feature>
<feature type="transmembrane region" description="Helical" evidence="1">
    <location>
        <begin position="385"/>
        <end position="409"/>
    </location>
</feature>
<dbReference type="Pfam" id="PF05552">
    <property type="entry name" value="MS_channel_1st_1"/>
    <property type="match status" value="5"/>
</dbReference>
<keyword evidence="1" id="KW-1003">Cell membrane</keyword>
<feature type="transmembrane region" description="Helical" evidence="1">
    <location>
        <begin position="208"/>
        <end position="226"/>
    </location>
</feature>
<comment type="caution">
    <text evidence="1">Lacks conserved residue(s) required for the propagation of feature annotation.</text>
</comment>
<name>S3MW62_9GAMM</name>
<feature type="transmembrane region" description="Helical" evidence="1">
    <location>
        <begin position="297"/>
        <end position="317"/>
    </location>
</feature>
<dbReference type="GO" id="GO:0005886">
    <property type="term" value="C:plasma membrane"/>
    <property type="evidence" value="ECO:0007669"/>
    <property type="project" value="UniProtKB-SubCell"/>
</dbReference>
<protein>
    <recommendedName>
        <fullName evidence="1">Small-conductance mechanosensitive channel</fullName>
    </recommendedName>
</protein>
<dbReference type="PATRIC" id="fig|421052.3.peg.2866"/>
<evidence type="ECO:0000313" key="3">
    <source>
        <dbReference type="EMBL" id="EPF70693.1"/>
    </source>
</evidence>
<sequence length="524" mass="57300">MNEDFGRNLSTHLDINYYWQQFQPIIAAVAVLIIGWILALLISSAVKKILHRFNTHHKLSNFTGRSADTTGTLNYETLISKFVFWFIFIIVLITALNIFNINGVSGPLSVMIGQFLIFIPNLIAAAVVGFIAWLLARLVRLGLTRVLDKTRLDEKLNTEAGVNNFSKNIAEIVYWLILLLFLPIILAILGLTGLLAPVQNMLNEAIAFVPNIFIAIVIVFVGYILAKIVRGIVEGLSNSFNLQQCAEKVGLFKQSNLGQFLGTFVFAIVMITTLIIAFDALGIRSISDPATVMLSEIMLVIPQVIAAALILIVAYVVSRFVARLITELVAGTDVDQIPTKLELQRYLGETKVSAVLGHLIVFFTMLFAVSEAASRLGLSQVSDLIAMFIHFGANILLGAVIFVIGFWLANIVASIVQRGEYSSSRWLANLVRILIMGLVLAMGLKAMGIADSIVNLAFGLTLGAVAVAFALAFGLGGRQPAERLLDDLIDCAKKQGDDQTTEKTNKTIAQIESNTDVSDQRPFE</sequence>
<dbReference type="AlphaFoldDB" id="S3MW62"/>
<organism evidence="3 4">
    <name type="scientific">Acinetobacter rudis CIP 110305</name>
    <dbReference type="NCBI Taxonomy" id="421052"/>
    <lineage>
        <taxon>Bacteria</taxon>
        <taxon>Pseudomonadati</taxon>
        <taxon>Pseudomonadota</taxon>
        <taxon>Gammaproteobacteria</taxon>
        <taxon>Moraxellales</taxon>
        <taxon>Moraxellaceae</taxon>
        <taxon>Acinetobacter</taxon>
    </lineage>
</organism>
<feature type="compositionally biased region" description="Basic and acidic residues" evidence="2">
    <location>
        <begin position="496"/>
        <end position="505"/>
    </location>
</feature>
<feature type="transmembrane region" description="Helical" evidence="1">
    <location>
        <begin position="430"/>
        <end position="450"/>
    </location>
</feature>
<dbReference type="RefSeq" id="WP_016657313.1">
    <property type="nucleotide sequence ID" value="NZ_KE340354.1"/>
</dbReference>
<evidence type="ECO:0000313" key="4">
    <source>
        <dbReference type="Proteomes" id="UP000014568"/>
    </source>
</evidence>
<dbReference type="InterPro" id="IPR008910">
    <property type="entry name" value="MSC_TM_helix"/>
</dbReference>
<feature type="transmembrane region" description="Helical" evidence="1">
    <location>
        <begin position="257"/>
        <end position="277"/>
    </location>
</feature>
<comment type="caution">
    <text evidence="3">The sequence shown here is derived from an EMBL/GenBank/DDBJ whole genome shotgun (WGS) entry which is preliminary data.</text>
</comment>
<dbReference type="eggNOG" id="COG0668">
    <property type="taxonomic scope" value="Bacteria"/>
</dbReference>
<feature type="region of interest" description="Disordered" evidence="2">
    <location>
        <begin position="496"/>
        <end position="524"/>
    </location>
</feature>
<evidence type="ECO:0000256" key="1">
    <source>
        <dbReference type="RuleBase" id="RU369025"/>
    </source>
</evidence>
<proteinExistence type="inferred from homology"/>
<keyword evidence="1" id="KW-0812">Transmembrane</keyword>
<reference evidence="3 4" key="1">
    <citation type="submission" date="2013-06" db="EMBL/GenBank/DDBJ databases">
        <title>The Genome Sequence of Acinetobacter rudis CIP 110305.</title>
        <authorList>
            <consortium name="The Broad Institute Genome Sequencing Platform"/>
            <consortium name="The Broad Institute Genome Sequencing Center for Infectious Disease"/>
            <person name="Cerqueira G."/>
            <person name="Feldgarden M."/>
            <person name="Courvalin P."/>
            <person name="Perichon B."/>
            <person name="Grillot-Courvalin C."/>
            <person name="Clermont D."/>
            <person name="Rocha E."/>
            <person name="Yoon E.-J."/>
            <person name="Nemec A."/>
            <person name="Young S.K."/>
            <person name="Zeng Q."/>
            <person name="Gargeya S."/>
            <person name="Fitzgerald M."/>
            <person name="Abouelleil A."/>
            <person name="Alvarado L."/>
            <person name="Berlin A.M."/>
            <person name="Chapman S.B."/>
            <person name="Dewar J."/>
            <person name="Goldberg J."/>
            <person name="Griggs A."/>
            <person name="Gujja S."/>
            <person name="Hansen M."/>
            <person name="Howarth C."/>
            <person name="Imamovic A."/>
            <person name="Larimer J."/>
            <person name="McCowan C."/>
            <person name="Murphy C."/>
            <person name="Pearson M."/>
            <person name="Priest M."/>
            <person name="Roberts A."/>
            <person name="Saif S."/>
            <person name="Shea T."/>
            <person name="Sykes S."/>
            <person name="Wortman J."/>
            <person name="Nusbaum C."/>
            <person name="Birren B."/>
        </authorList>
    </citation>
    <scope>NUCLEOTIDE SEQUENCE [LARGE SCALE GENOMIC DNA]</scope>
    <source>
        <strain evidence="3 4">CIP 110305</strain>
    </source>
</reference>
<keyword evidence="1" id="KW-1133">Transmembrane helix</keyword>
<keyword evidence="1" id="KW-0813">Transport</keyword>
<dbReference type="PANTHER" id="PTHR30221">
    <property type="entry name" value="SMALL-CONDUCTANCE MECHANOSENSITIVE CHANNEL"/>
    <property type="match status" value="1"/>
</dbReference>
<comment type="function">
    <text evidence="1">Mechanosensitive channel that participates in the regulation of osmotic pressure changes within the cell, opening in response to stretch forces in the membrane lipid bilayer, without the need for other proteins. Contributes to normal resistance to hypoosmotic shock. Forms an ion channel of 1.0 nanosiemens conductance with a slight preference for anions.</text>
</comment>
<feature type="compositionally biased region" description="Polar residues" evidence="2">
    <location>
        <begin position="506"/>
        <end position="517"/>
    </location>
</feature>
<keyword evidence="1" id="KW-0406">Ion transport</keyword>
<feature type="transmembrane region" description="Helical" evidence="1">
    <location>
        <begin position="352"/>
        <end position="373"/>
    </location>
</feature>
<accession>S3MW62</accession>
<gene>
    <name evidence="3" type="ORF">F945_02937</name>
</gene>
<keyword evidence="4" id="KW-1185">Reference proteome</keyword>
<dbReference type="PANTHER" id="PTHR30221:SF1">
    <property type="entry name" value="SMALL-CONDUCTANCE MECHANOSENSITIVE CHANNEL"/>
    <property type="match status" value="1"/>
</dbReference>
<keyword evidence="1" id="KW-0997">Cell inner membrane</keyword>
<feature type="transmembrane region" description="Helical" evidence="1">
    <location>
        <begin position="111"/>
        <end position="135"/>
    </location>
</feature>
<dbReference type="Proteomes" id="UP000014568">
    <property type="component" value="Unassembled WGS sequence"/>
</dbReference>
<dbReference type="InterPro" id="IPR045275">
    <property type="entry name" value="MscS_archaea/bacteria_type"/>
</dbReference>
<evidence type="ECO:0000256" key="2">
    <source>
        <dbReference type="SAM" id="MobiDB-lite"/>
    </source>
</evidence>
<comment type="subcellular location">
    <subcellularLocation>
        <location evidence="1">Cell inner membrane</location>
        <topology evidence="1">Multi-pass membrane protein</topology>
    </subcellularLocation>
</comment>
<dbReference type="STRING" id="632955.GCA_000829675_00351"/>
<dbReference type="HOGENOM" id="CLU_035789_1_0_6"/>
<keyword evidence="1" id="KW-0407">Ion channel</keyword>
<feature type="transmembrane region" description="Helical" evidence="1">
    <location>
        <begin position="22"/>
        <end position="42"/>
    </location>
</feature>
<keyword evidence="1" id="KW-0472">Membrane</keyword>
<feature type="transmembrane region" description="Helical" evidence="1">
    <location>
        <begin position="172"/>
        <end position="196"/>
    </location>
</feature>
<dbReference type="OrthoDB" id="1411407at2"/>
<dbReference type="Gene3D" id="1.10.287.1260">
    <property type="match status" value="3"/>
</dbReference>
<dbReference type="EMBL" id="ATGI01000036">
    <property type="protein sequence ID" value="EPF70693.1"/>
    <property type="molecule type" value="Genomic_DNA"/>
</dbReference>